<dbReference type="SMART" id="SM00891">
    <property type="entry name" value="ERCC4"/>
    <property type="match status" value="1"/>
</dbReference>
<comment type="similarity">
    <text evidence="3">Belongs to the EME1/MMS4 family.</text>
</comment>
<feature type="compositionally biased region" description="Pro residues" evidence="14">
    <location>
        <begin position="322"/>
        <end position="331"/>
    </location>
</feature>
<dbReference type="RefSeq" id="XP_011388243.1">
    <property type="nucleotide sequence ID" value="XM_011389941.1"/>
</dbReference>
<dbReference type="GO" id="GO:0003677">
    <property type="term" value="F:DNA binding"/>
    <property type="evidence" value="ECO:0007669"/>
    <property type="project" value="InterPro"/>
</dbReference>
<dbReference type="OrthoDB" id="343092at2759"/>
<dbReference type="GO" id="GO:0031297">
    <property type="term" value="P:replication fork processing"/>
    <property type="evidence" value="ECO:0000318"/>
    <property type="project" value="GO_Central"/>
</dbReference>
<feature type="compositionally biased region" description="Polar residues" evidence="14">
    <location>
        <begin position="637"/>
        <end position="650"/>
    </location>
</feature>
<evidence type="ECO:0000259" key="15">
    <source>
        <dbReference type="SMART" id="SM00891"/>
    </source>
</evidence>
<dbReference type="EMBL" id="CM003143">
    <property type="protein sequence ID" value="KIS70129.1"/>
    <property type="molecule type" value="Genomic_DNA"/>
</dbReference>
<evidence type="ECO:0000256" key="13">
    <source>
        <dbReference type="ARBA" id="ARBA00023254"/>
    </source>
</evidence>
<keyword evidence="10" id="KW-0233">DNA recombination</keyword>
<dbReference type="AlphaFoldDB" id="A0A0D1E1Y0"/>
<evidence type="ECO:0000256" key="4">
    <source>
        <dbReference type="ARBA" id="ARBA00022722"/>
    </source>
</evidence>
<keyword evidence="8" id="KW-0378">Hydrolase</keyword>
<feature type="region of interest" description="Disordered" evidence="14">
    <location>
        <begin position="637"/>
        <end position="680"/>
    </location>
</feature>
<dbReference type="InterPro" id="IPR006166">
    <property type="entry name" value="ERCC4_domain"/>
</dbReference>
<evidence type="ECO:0000313" key="17">
    <source>
        <dbReference type="Proteomes" id="UP000000561"/>
    </source>
</evidence>
<protein>
    <recommendedName>
        <fullName evidence="15">ERCC4 domain-containing protein</fullName>
    </recommendedName>
</protein>
<reference evidence="16 17" key="1">
    <citation type="journal article" date="2006" name="Nature">
        <title>Insights from the genome of the biotrophic fungal plant pathogen Ustilago maydis.</title>
        <authorList>
            <person name="Kamper J."/>
            <person name="Kahmann R."/>
            <person name="Bolker M."/>
            <person name="Ma L.J."/>
            <person name="Brefort T."/>
            <person name="Saville B.J."/>
            <person name="Banuett F."/>
            <person name="Kronstad J.W."/>
            <person name="Gold S.E."/>
            <person name="Muller O."/>
            <person name="Perlin M.H."/>
            <person name="Wosten H.A."/>
            <person name="de Vries R."/>
            <person name="Ruiz-Herrera J."/>
            <person name="Reynaga-Pena C.G."/>
            <person name="Snetselaar K."/>
            <person name="McCann M."/>
            <person name="Perez-Martin J."/>
            <person name="Feldbrugge M."/>
            <person name="Basse C.W."/>
            <person name="Steinberg G."/>
            <person name="Ibeas J.I."/>
            <person name="Holloman W."/>
            <person name="Guzman P."/>
            <person name="Farman M."/>
            <person name="Stajich J.E."/>
            <person name="Sentandreu R."/>
            <person name="Gonzalez-Prieto J.M."/>
            <person name="Kennell J.C."/>
            <person name="Molina L."/>
            <person name="Schirawski J."/>
            <person name="Mendoza-Mendoza A."/>
            <person name="Greilinger D."/>
            <person name="Munch K."/>
            <person name="Rossel N."/>
            <person name="Scherer M."/>
            <person name="Vranes M."/>
            <person name="Ladendorf O."/>
            <person name="Vincon V."/>
            <person name="Fuchs U."/>
            <person name="Sandrock B."/>
            <person name="Meng S."/>
            <person name="Ho E.C."/>
            <person name="Cahill M.J."/>
            <person name="Boyce K.J."/>
            <person name="Klose J."/>
            <person name="Klosterman S.J."/>
            <person name="Deelstra H.J."/>
            <person name="Ortiz-Castellanos L."/>
            <person name="Li W."/>
            <person name="Sanchez-Alonso P."/>
            <person name="Schreier P.H."/>
            <person name="Hauser-Hahn I."/>
            <person name="Vaupel M."/>
            <person name="Koopmann E."/>
            <person name="Friedrich G."/>
            <person name="Voss H."/>
            <person name="Schluter T."/>
            <person name="Margolis J."/>
            <person name="Platt D."/>
            <person name="Swimmer C."/>
            <person name="Gnirke A."/>
            <person name="Chen F."/>
            <person name="Vysotskaia V."/>
            <person name="Mannhaupt G."/>
            <person name="Guldener U."/>
            <person name="Munsterkotter M."/>
            <person name="Haase D."/>
            <person name="Oesterheld M."/>
            <person name="Mewes H.W."/>
            <person name="Mauceli E.W."/>
            <person name="DeCaprio D."/>
            <person name="Wade C.M."/>
            <person name="Butler J."/>
            <person name="Young S."/>
            <person name="Jaffe D.B."/>
            <person name="Calvo S."/>
            <person name="Nusbaum C."/>
            <person name="Galagan J."/>
            <person name="Birren B.W."/>
        </authorList>
    </citation>
    <scope>NUCLEOTIDE SEQUENCE [LARGE SCALE GENOMIC DNA]</scope>
    <source>
        <strain evidence="17">DSM 14603 / FGSC 9021 / UM521</strain>
    </source>
</reference>
<dbReference type="FunCoup" id="A0A0D1E1Y0">
    <property type="interactions" value="14"/>
</dbReference>
<evidence type="ECO:0000256" key="2">
    <source>
        <dbReference type="ARBA" id="ARBA00004123"/>
    </source>
</evidence>
<feature type="compositionally biased region" description="Low complexity" evidence="14">
    <location>
        <begin position="38"/>
        <end position="54"/>
    </location>
</feature>
<dbReference type="OMA" id="HLRMSAN"/>
<evidence type="ECO:0000256" key="12">
    <source>
        <dbReference type="ARBA" id="ARBA00023242"/>
    </source>
</evidence>
<dbReference type="GeneID" id="23565153"/>
<dbReference type="Proteomes" id="UP000000561">
    <property type="component" value="Chromosome 4"/>
</dbReference>
<dbReference type="GO" id="GO:0046872">
    <property type="term" value="F:metal ion binding"/>
    <property type="evidence" value="ECO:0007669"/>
    <property type="project" value="UniProtKB-KW"/>
</dbReference>
<feature type="region of interest" description="Disordered" evidence="14">
    <location>
        <begin position="1"/>
        <end position="54"/>
    </location>
</feature>
<organism evidence="16 17">
    <name type="scientific">Mycosarcoma maydis</name>
    <name type="common">Corn smut fungus</name>
    <name type="synonym">Ustilago maydis</name>
    <dbReference type="NCBI Taxonomy" id="5270"/>
    <lineage>
        <taxon>Eukaryota</taxon>
        <taxon>Fungi</taxon>
        <taxon>Dikarya</taxon>
        <taxon>Basidiomycota</taxon>
        <taxon>Ustilaginomycotina</taxon>
        <taxon>Ustilaginomycetes</taxon>
        <taxon>Ustilaginales</taxon>
        <taxon>Ustilaginaceae</taxon>
        <taxon>Mycosarcoma</taxon>
    </lineage>
</organism>
<keyword evidence="6" id="KW-0255">Endonuclease</keyword>
<evidence type="ECO:0000313" key="16">
    <source>
        <dbReference type="EMBL" id="KIS70129.1"/>
    </source>
</evidence>
<comment type="subcellular location">
    <subcellularLocation>
        <location evidence="2">Nucleus</location>
    </subcellularLocation>
</comment>
<name>A0A0D1E1Y0_MYCMD</name>
<evidence type="ECO:0000256" key="10">
    <source>
        <dbReference type="ARBA" id="ARBA00023172"/>
    </source>
</evidence>
<keyword evidence="7" id="KW-0227">DNA damage</keyword>
<evidence type="ECO:0000256" key="1">
    <source>
        <dbReference type="ARBA" id="ARBA00001946"/>
    </source>
</evidence>
<dbReference type="GO" id="GO:0031573">
    <property type="term" value="P:mitotic intra-S DNA damage checkpoint signaling"/>
    <property type="evidence" value="ECO:0000318"/>
    <property type="project" value="GO_Central"/>
</dbReference>
<proteinExistence type="inferred from homology"/>
<dbReference type="Gene3D" id="1.10.150.670">
    <property type="entry name" value="Crossover junction endonuclease EME1, DNA-binding domain"/>
    <property type="match status" value="1"/>
</dbReference>
<feature type="compositionally biased region" description="Basic residues" evidence="14">
    <location>
        <begin position="21"/>
        <end position="30"/>
    </location>
</feature>
<keyword evidence="4" id="KW-0540">Nuclease</keyword>
<keyword evidence="11" id="KW-0234">DNA repair</keyword>
<dbReference type="GO" id="GO:0016787">
    <property type="term" value="F:hydrolase activity"/>
    <property type="evidence" value="ECO:0007669"/>
    <property type="project" value="UniProtKB-KW"/>
</dbReference>
<dbReference type="PANTHER" id="PTHR21077:SF5">
    <property type="entry name" value="CROSSOVER JUNCTION ENDONUCLEASE MMS4"/>
    <property type="match status" value="1"/>
</dbReference>
<feature type="region of interest" description="Disordered" evidence="14">
    <location>
        <begin position="314"/>
        <end position="372"/>
    </location>
</feature>
<dbReference type="GO" id="GO:0048476">
    <property type="term" value="C:Holliday junction resolvase complex"/>
    <property type="evidence" value="ECO:0000318"/>
    <property type="project" value="GO_Central"/>
</dbReference>
<gene>
    <name evidence="16" type="ORF">UMAG_05201</name>
</gene>
<keyword evidence="12" id="KW-0539">Nucleus</keyword>
<dbReference type="InterPro" id="IPR042530">
    <property type="entry name" value="EME1/EME2_C"/>
</dbReference>
<keyword evidence="13" id="KW-0469">Meiosis</keyword>
<dbReference type="InterPro" id="IPR033310">
    <property type="entry name" value="Mms4/EME1/EME2"/>
</dbReference>
<dbReference type="Pfam" id="PF02732">
    <property type="entry name" value="ERCC4"/>
    <property type="match status" value="1"/>
</dbReference>
<evidence type="ECO:0000256" key="7">
    <source>
        <dbReference type="ARBA" id="ARBA00022763"/>
    </source>
</evidence>
<dbReference type="eggNOG" id="ENOG502R8ER">
    <property type="taxonomic scope" value="Eukaryota"/>
</dbReference>
<evidence type="ECO:0000256" key="8">
    <source>
        <dbReference type="ARBA" id="ARBA00022801"/>
    </source>
</evidence>
<evidence type="ECO:0000256" key="14">
    <source>
        <dbReference type="SAM" id="MobiDB-lite"/>
    </source>
</evidence>
<evidence type="ECO:0000256" key="5">
    <source>
        <dbReference type="ARBA" id="ARBA00022723"/>
    </source>
</evidence>
<feature type="region of interest" description="Disordered" evidence="14">
    <location>
        <begin position="415"/>
        <end position="442"/>
    </location>
</feature>
<keyword evidence="9" id="KW-0460">Magnesium</keyword>
<evidence type="ECO:0000256" key="11">
    <source>
        <dbReference type="ARBA" id="ARBA00023204"/>
    </source>
</evidence>
<sequence>MVGALWIDSGSDSDSDATSGKQRRNRHRRSASAVGGPSRLSAAPPSSSSSVIVLSSSQDHGQLVAAKVQRHGKAVVGTLGSHARLMDAHESVQATPAQRLAQLLADNSPDTSLPSFGDLLRQHKSRRDAAASAHACVPSGQGSTSICASRPTSTALPAGSLRRTVSQPIASSSQDNPTSSRFRPSVRRPTKYAGADATAPEVIEIGSDSIVDSASEADAEHVLYTSSPIRSQRSLRTQQPSSQPLVFSPPSRVSAAKGRSGEARRTRPNLRADSAPIVILSSSPPPPSLPSTSQSSSGHAVGYIAEEECMLPNFPSSSLPFEDPPPSPPSTPVGAPAAEAFDASPSLKRRGVHSDSKPTTPKRPRPISRTGSLLEALDKLYAADDMAMMDQDQAENSADGDRVLGIFSAVTAPDLTRKENSSAQLSPSKAQRSAAAKEAREAKAREREAVKLAKAQAAAEKKRFLEVNRLRTSKADTMRELIIDLDRTLFSAGQPFAGYQESIQARFEQEGASVHLCDAVVAPPLVRFRRKVKAEWNNERRHWVPLNREQVRREPMVIVYIDAKQIVQLVAEGGEQGLESWYGDLERRLSAADGGRERGDGQQRQVFLVCQGLIKYYARLRASENRAYTARIRQQLAESQPADQATSTASDAVPKSAPRRANTAIGSNNHSSSSSGGGGVPAQSIVERSLLQLKLVHRCYVIHAASLVDGIEWLHQLTSDLSLKPYKSLRDSHLSFAVDTGRNTTSCCSAAIYALMLEQIPRVTPAISQSITTIYPSLHALLRAYQSCNDESEQRAMLSSIQVVSNRDGTERRANRTNLGLQLSKRIHAVIRGTNADLLINKPTKD</sequence>
<dbReference type="GO" id="GO:0006302">
    <property type="term" value="P:double-strand break repair"/>
    <property type="evidence" value="ECO:0000318"/>
    <property type="project" value="GO_Central"/>
</dbReference>
<dbReference type="GO" id="GO:0004519">
    <property type="term" value="F:endonuclease activity"/>
    <property type="evidence" value="ECO:0007669"/>
    <property type="project" value="UniProtKB-KW"/>
</dbReference>
<evidence type="ECO:0000256" key="3">
    <source>
        <dbReference type="ARBA" id="ARBA00005313"/>
    </source>
</evidence>
<feature type="domain" description="ERCC4" evidence="15">
    <location>
        <begin position="480"/>
        <end position="786"/>
    </location>
</feature>
<feature type="region of interest" description="Disordered" evidence="14">
    <location>
        <begin position="224"/>
        <end position="299"/>
    </location>
</feature>
<feature type="compositionally biased region" description="Polar residues" evidence="14">
    <location>
        <begin position="140"/>
        <end position="155"/>
    </location>
</feature>
<dbReference type="KEGG" id="uma:UMAG_05201"/>
<keyword evidence="5" id="KW-0479">Metal-binding</keyword>
<dbReference type="Pfam" id="PF21292">
    <property type="entry name" value="EME1-MUS81_C"/>
    <property type="match status" value="1"/>
</dbReference>
<evidence type="ECO:0000256" key="6">
    <source>
        <dbReference type="ARBA" id="ARBA00022759"/>
    </source>
</evidence>
<feature type="compositionally biased region" description="Polar residues" evidence="14">
    <location>
        <begin position="163"/>
        <end position="182"/>
    </location>
</feature>
<dbReference type="GO" id="GO:0005634">
    <property type="term" value="C:nucleus"/>
    <property type="evidence" value="ECO:0007669"/>
    <property type="project" value="UniProtKB-SubCell"/>
</dbReference>
<evidence type="ECO:0000256" key="9">
    <source>
        <dbReference type="ARBA" id="ARBA00022842"/>
    </source>
</evidence>
<dbReference type="InParanoid" id="A0A0D1E1Y0"/>
<dbReference type="GO" id="GO:0000712">
    <property type="term" value="P:resolution of meiotic recombination intermediates"/>
    <property type="evidence" value="ECO:0000318"/>
    <property type="project" value="GO_Central"/>
</dbReference>
<dbReference type="VEuPathDB" id="FungiDB:UMAG_05201"/>
<dbReference type="STRING" id="237631.A0A0D1E1Y0"/>
<comment type="cofactor">
    <cofactor evidence="1">
        <name>Mg(2+)</name>
        <dbReference type="ChEBI" id="CHEBI:18420"/>
    </cofactor>
</comment>
<dbReference type="PANTHER" id="PTHR21077">
    <property type="entry name" value="EME1 PROTEIN"/>
    <property type="match status" value="1"/>
</dbReference>
<feature type="region of interest" description="Disordered" evidence="14">
    <location>
        <begin position="131"/>
        <end position="199"/>
    </location>
</feature>
<dbReference type="Gene3D" id="3.40.50.10130">
    <property type="match status" value="1"/>
</dbReference>
<keyword evidence="17" id="KW-1185">Reference proteome</keyword>
<feature type="compositionally biased region" description="Polar residues" evidence="14">
    <location>
        <begin position="224"/>
        <end position="245"/>
    </location>
</feature>
<accession>A0A0D1E1Y0</accession>